<dbReference type="Pfam" id="PF13495">
    <property type="entry name" value="Phage_int_SAM_4"/>
    <property type="match status" value="1"/>
</dbReference>
<dbReference type="AlphaFoldDB" id="A0A9W6LUA5"/>
<keyword evidence="4" id="KW-0233">DNA recombination</keyword>
<keyword evidence="9" id="KW-1185">Reference proteome</keyword>
<feature type="domain" description="Tyr recombinase" evidence="6">
    <location>
        <begin position="122"/>
        <end position="305"/>
    </location>
</feature>
<evidence type="ECO:0000313" key="8">
    <source>
        <dbReference type="EMBL" id="GLI95259.1"/>
    </source>
</evidence>
<dbReference type="InterPro" id="IPR002104">
    <property type="entry name" value="Integrase_catalytic"/>
</dbReference>
<dbReference type="SUPFAM" id="SSF56349">
    <property type="entry name" value="DNA breaking-rejoining enzymes"/>
    <property type="match status" value="1"/>
</dbReference>
<dbReference type="Pfam" id="PF00589">
    <property type="entry name" value="Phage_integrase"/>
    <property type="match status" value="1"/>
</dbReference>
<dbReference type="EMBL" id="BSEC01000002">
    <property type="protein sequence ID" value="GLI95259.1"/>
    <property type="molecule type" value="Genomic_DNA"/>
</dbReference>
<dbReference type="RefSeq" id="WP_281805975.1">
    <property type="nucleotide sequence ID" value="NZ_BSEC01000002.1"/>
</dbReference>
<protein>
    <submittedName>
        <fullName evidence="8">Integrase</fullName>
    </submittedName>
</protein>
<evidence type="ECO:0000259" key="7">
    <source>
        <dbReference type="PROSITE" id="PS51900"/>
    </source>
</evidence>
<dbReference type="Gene3D" id="1.10.443.10">
    <property type="entry name" value="Intergrase catalytic core"/>
    <property type="match status" value="1"/>
</dbReference>
<keyword evidence="1" id="KW-0159">Chromosome partition</keyword>
<keyword evidence="2" id="KW-0229">DNA integration</keyword>
<comment type="caution">
    <text evidence="8">The sequence shown here is derived from an EMBL/GenBank/DDBJ whole genome shotgun (WGS) entry which is preliminary data.</text>
</comment>
<dbReference type="InterPro" id="IPR004107">
    <property type="entry name" value="Integrase_SAM-like_N"/>
</dbReference>
<dbReference type="GO" id="GO:0007059">
    <property type="term" value="P:chromosome segregation"/>
    <property type="evidence" value="ECO:0007669"/>
    <property type="project" value="UniProtKB-KW"/>
</dbReference>
<dbReference type="GO" id="GO:0003677">
    <property type="term" value="F:DNA binding"/>
    <property type="evidence" value="ECO:0007669"/>
    <property type="project" value="UniProtKB-UniRule"/>
</dbReference>
<gene>
    <name evidence="8" type="ORF">LMG27198_42510</name>
</gene>
<organism evidence="8 9">
    <name type="scientific">Methylocystis echinoides</name>
    <dbReference type="NCBI Taxonomy" id="29468"/>
    <lineage>
        <taxon>Bacteria</taxon>
        <taxon>Pseudomonadati</taxon>
        <taxon>Pseudomonadota</taxon>
        <taxon>Alphaproteobacteria</taxon>
        <taxon>Hyphomicrobiales</taxon>
        <taxon>Methylocystaceae</taxon>
        <taxon>Methylocystis</taxon>
    </lineage>
</organism>
<evidence type="ECO:0000313" key="9">
    <source>
        <dbReference type="Proteomes" id="UP001144323"/>
    </source>
</evidence>
<dbReference type="InterPro" id="IPR010998">
    <property type="entry name" value="Integrase_recombinase_N"/>
</dbReference>
<evidence type="ECO:0000256" key="4">
    <source>
        <dbReference type="ARBA" id="ARBA00023172"/>
    </source>
</evidence>
<dbReference type="Proteomes" id="UP001144323">
    <property type="component" value="Unassembled WGS sequence"/>
</dbReference>
<dbReference type="InterPro" id="IPR050090">
    <property type="entry name" value="Tyrosine_recombinase_XerCD"/>
</dbReference>
<accession>A0A9W6LUA5</accession>
<proteinExistence type="predicted"/>
<evidence type="ECO:0000259" key="6">
    <source>
        <dbReference type="PROSITE" id="PS51898"/>
    </source>
</evidence>
<dbReference type="GO" id="GO:0006310">
    <property type="term" value="P:DNA recombination"/>
    <property type="evidence" value="ECO:0007669"/>
    <property type="project" value="UniProtKB-KW"/>
</dbReference>
<dbReference type="InterPro" id="IPR013762">
    <property type="entry name" value="Integrase-like_cat_sf"/>
</dbReference>
<evidence type="ECO:0000256" key="2">
    <source>
        <dbReference type="ARBA" id="ARBA00022908"/>
    </source>
</evidence>
<dbReference type="PROSITE" id="PS51898">
    <property type="entry name" value="TYR_RECOMBINASE"/>
    <property type="match status" value="1"/>
</dbReference>
<dbReference type="GO" id="GO:0015074">
    <property type="term" value="P:DNA integration"/>
    <property type="evidence" value="ECO:0007669"/>
    <property type="project" value="UniProtKB-KW"/>
</dbReference>
<evidence type="ECO:0000256" key="1">
    <source>
        <dbReference type="ARBA" id="ARBA00022829"/>
    </source>
</evidence>
<keyword evidence="3 5" id="KW-0238">DNA-binding</keyword>
<reference evidence="8" key="1">
    <citation type="journal article" date="2023" name="Int. J. Syst. Evol. Microbiol.">
        <title>Methylocystis iwaonis sp. nov., a type II methane-oxidizing bacterium from surface soil of a rice paddy field in Japan, and emended description of the genus Methylocystis (ex Whittenbury et al. 1970) Bowman et al. 1993.</title>
        <authorList>
            <person name="Kaise H."/>
            <person name="Sawadogo J.B."/>
            <person name="Alam M.S."/>
            <person name="Ueno C."/>
            <person name="Dianou D."/>
            <person name="Shinjo R."/>
            <person name="Asakawa S."/>
        </authorList>
    </citation>
    <scope>NUCLEOTIDE SEQUENCE</scope>
    <source>
        <strain evidence="8">LMG27198</strain>
    </source>
</reference>
<sequence length="331" mass="37011">MPELLTLGPWLRRFLCEHIVTERNLARNTGKSYRDTFSLLLPFISGKLRKPVDRLAVRDLTSRHVLQFLAHLEEERGCSARTRNQRLAAIRAFARFVASRDPAHVEWCGHIRAIAPKKSMPQPVGWLARAEMEAMLAVPDRKTARGRSEYALLLFLYNTGARVSEATQLKVGDLQIGRGNGGHDLAALHGKGGRTRQCPLWPETERVLASEIMGRAAEDAVFVSRLGKPFTRFGVYRLIERCAARVPELAGRTITPHIIRHTTACHLVLAGVDINTVRAWLGHVSISTTNIYAEIDLTLKARAVALCEIGQSKPGRSWKEDKDLMAFLKSL</sequence>
<evidence type="ECO:0000256" key="5">
    <source>
        <dbReference type="PROSITE-ProRule" id="PRU01248"/>
    </source>
</evidence>
<dbReference type="InterPro" id="IPR011010">
    <property type="entry name" value="DNA_brk_join_enz"/>
</dbReference>
<dbReference type="PROSITE" id="PS51900">
    <property type="entry name" value="CB"/>
    <property type="match status" value="1"/>
</dbReference>
<dbReference type="PANTHER" id="PTHR30349">
    <property type="entry name" value="PHAGE INTEGRASE-RELATED"/>
    <property type="match status" value="1"/>
</dbReference>
<dbReference type="InterPro" id="IPR044068">
    <property type="entry name" value="CB"/>
</dbReference>
<evidence type="ECO:0000256" key="3">
    <source>
        <dbReference type="ARBA" id="ARBA00023125"/>
    </source>
</evidence>
<dbReference type="Gene3D" id="1.10.150.130">
    <property type="match status" value="1"/>
</dbReference>
<name>A0A9W6LUA5_9HYPH</name>
<dbReference type="PANTHER" id="PTHR30349:SF81">
    <property type="entry name" value="TYROSINE RECOMBINASE XERC"/>
    <property type="match status" value="1"/>
</dbReference>
<feature type="domain" description="Core-binding (CB)" evidence="7">
    <location>
        <begin position="5"/>
        <end position="98"/>
    </location>
</feature>